<evidence type="ECO:0000256" key="10">
    <source>
        <dbReference type="ARBA" id="ARBA00022741"/>
    </source>
</evidence>
<dbReference type="InterPro" id="IPR036097">
    <property type="entry name" value="HisK_dim/P_sf"/>
</dbReference>
<dbReference type="SMART" id="SM00388">
    <property type="entry name" value="HisKA"/>
    <property type="match status" value="1"/>
</dbReference>
<proteinExistence type="predicted"/>
<dbReference type="InterPro" id="IPR000014">
    <property type="entry name" value="PAS"/>
</dbReference>
<dbReference type="SMART" id="SM00091">
    <property type="entry name" value="PAS"/>
    <property type="match status" value="2"/>
</dbReference>
<evidence type="ECO:0000256" key="3">
    <source>
        <dbReference type="ARBA" id="ARBA00012438"/>
    </source>
</evidence>
<accession>A0A364NZ91</accession>
<evidence type="ECO:0000256" key="11">
    <source>
        <dbReference type="ARBA" id="ARBA00022777"/>
    </source>
</evidence>
<sequence length="1304" mass="141704">MIYGPKRMTPRSSNRTIAIIGTLIVTVIISLGAAEIYTDRQRTIESAFDRLENLARIADESVSGRLHLVDLLLQDMDVEARSADTAAEVENLLAQMKGRTASLPGLRNLSISDHAGRMIYSTLPELIGFDASKRPYFIGHQTNQDSRRLHINGPILASTGQVLLFASRSKETIDGKWDGVTVAALQPEYFAETLRSIQPQPDGIATLISYDGTIIARSPRHEEFSGRNIGKAPATMAHRQSGERVSRSKVVTTTDHVSRLIVNRTMDFPELVLAVGWGEDEVLVEWRRTALIKGAILSLLALGAALVLLRFSRHEQELQRSQRFISGIADAMPGMVAYWGQDLRCRFANKPYLEWFGKAPSAILGKTMLDLMGERLFAMNEPYIRGAQAGQRQQFERTLTKANGEIGYTWAHYIPDVATDGTVSGFFVLVTDITPLKAAELKARDLSKRLGLATKAGGIGVWEYDLAGGGLIWDDRMHEIYGLPRSEENPNYEHWRSAIHPADLEVAEFGMAAAIRGDKDFDTEFRILRADGEIRHIHAAAMVERDEGGTAKTMIGVNWDVTNIRRNEKALVAATGEAERANRAKSEFLANMSHEIRTPLNAILGLTHLMERGDLTAEQRDFAAKIRQSGRSLLSIINDILDFSKVEAGRLELEKADFRLADLLDAIATIMTVNAGTKDLELLIHRAPDVANDFCGDSLRLQQVLINLIGNAIKFTESGEVVLRIELESTRDRTVTLRFTVADTGIGIPRDKLDNLFDAFSQADSSTTRRYGGSGLGLAICKRLVELMGGRIGVASEIGRGSTFWFTVPLETAKPVPVAASLQHLEVLIADDHDVARTVIAETAQSLGWRPDVVGSGQDAVMKAQDRLRDADPFDVLILDWKMPDMDGLAVTRALRDSSGLASSPIVVMVTAGNREDLLHSPGAELVDAILVKPITGSSLFNAVSDARARRLDGGTTNMITPLTPGEGPRLMGLRILVVEDNAINQDVARRVLELEGASVTLASDGQEAVDRLARTPNAFEIVLMDIQMPGLDGYEATARIRQDLGLSDLPILALSAGALSAERRRAQVAGMNDFIAKPFDPDLMIACILRYANPPPAGDVKSGAPKAVDISGFPDIPGIDTHQASLRLGSDGGLFRSLLNRVVEQFADEATRIRADLASGDDEAAARRLHTLRGALGNVAAIRAAKLASETEAAVKDGKTSRISPLLDDLERSLGGLVAAIGQALSAPPPQGAASAAPATRSDMEQLTSILEQRSMAALDLFDRLRPGLDASLAATLAPLVEKLKFDDAAAWLKQWLGTKDNA</sequence>
<dbReference type="InterPro" id="IPR008207">
    <property type="entry name" value="Sig_transdc_His_kin_Hpt_dom"/>
</dbReference>
<evidence type="ECO:0000256" key="14">
    <source>
        <dbReference type="ARBA" id="ARBA00023012"/>
    </source>
</evidence>
<evidence type="ECO:0000259" key="22">
    <source>
        <dbReference type="PROSITE" id="PS50894"/>
    </source>
</evidence>
<dbReference type="SUPFAM" id="SSF47384">
    <property type="entry name" value="Homodimeric domain of signal transducing histidine kinase"/>
    <property type="match status" value="1"/>
</dbReference>
<dbReference type="CDD" id="cd00130">
    <property type="entry name" value="PAS"/>
    <property type="match status" value="2"/>
</dbReference>
<keyword evidence="12" id="KW-0067">ATP-binding</keyword>
<evidence type="ECO:0000256" key="5">
    <source>
        <dbReference type="ARBA" id="ARBA00022519"/>
    </source>
</evidence>
<evidence type="ECO:0000256" key="13">
    <source>
        <dbReference type="ARBA" id="ARBA00022989"/>
    </source>
</evidence>
<feature type="domain" description="HPt" evidence="22">
    <location>
        <begin position="1132"/>
        <end position="1229"/>
    </location>
</feature>
<dbReference type="InterPro" id="IPR001610">
    <property type="entry name" value="PAC"/>
</dbReference>
<evidence type="ECO:0000256" key="12">
    <source>
        <dbReference type="ARBA" id="ARBA00022840"/>
    </source>
</evidence>
<dbReference type="CDD" id="cd17546">
    <property type="entry name" value="REC_hyHK_CKI1_RcsC-like"/>
    <property type="match status" value="2"/>
</dbReference>
<dbReference type="InterPro" id="IPR005467">
    <property type="entry name" value="His_kinase_dom"/>
</dbReference>
<dbReference type="InterPro" id="IPR000700">
    <property type="entry name" value="PAS-assoc_C"/>
</dbReference>
<dbReference type="SMART" id="SM00387">
    <property type="entry name" value="HATPase_c"/>
    <property type="match status" value="1"/>
</dbReference>
<dbReference type="InterPro" id="IPR003594">
    <property type="entry name" value="HATPase_dom"/>
</dbReference>
<dbReference type="PROSITE" id="PS50894">
    <property type="entry name" value="HPT"/>
    <property type="match status" value="1"/>
</dbReference>
<dbReference type="InterPro" id="IPR004358">
    <property type="entry name" value="Sig_transdc_His_kin-like_C"/>
</dbReference>
<evidence type="ECO:0000256" key="15">
    <source>
        <dbReference type="ARBA" id="ARBA00023136"/>
    </source>
</evidence>
<dbReference type="PRINTS" id="PR00344">
    <property type="entry name" value="BCTRLSENSOR"/>
</dbReference>
<evidence type="ECO:0000256" key="17">
    <source>
        <dbReference type="PROSITE-ProRule" id="PRU00110"/>
    </source>
</evidence>
<protein>
    <recommendedName>
        <fullName evidence="3">histidine kinase</fullName>
        <ecNumber evidence="3">2.7.13.3</ecNumber>
    </recommendedName>
</protein>
<dbReference type="CDD" id="cd16922">
    <property type="entry name" value="HATPase_EvgS-ArcB-TorS-like"/>
    <property type="match status" value="1"/>
</dbReference>
<dbReference type="Proteomes" id="UP000251075">
    <property type="component" value="Unassembled WGS sequence"/>
</dbReference>
<dbReference type="FunFam" id="1.10.287.130:FF:000038">
    <property type="entry name" value="Sensory transduction histidine kinase"/>
    <property type="match status" value="1"/>
</dbReference>
<dbReference type="EC" id="2.7.13.3" evidence="3"/>
<evidence type="ECO:0000256" key="2">
    <source>
        <dbReference type="ARBA" id="ARBA00004429"/>
    </source>
</evidence>
<dbReference type="Gene3D" id="1.20.120.160">
    <property type="entry name" value="HPT domain"/>
    <property type="match status" value="1"/>
</dbReference>
<keyword evidence="4" id="KW-1003">Cell membrane</keyword>
<dbReference type="GO" id="GO:0005524">
    <property type="term" value="F:ATP binding"/>
    <property type="evidence" value="ECO:0007669"/>
    <property type="project" value="UniProtKB-KW"/>
</dbReference>
<evidence type="ECO:0000313" key="23">
    <source>
        <dbReference type="EMBL" id="RAU22394.1"/>
    </source>
</evidence>
<dbReference type="Gene3D" id="2.10.70.100">
    <property type="match status" value="1"/>
</dbReference>
<dbReference type="Gene3D" id="3.30.450.20">
    <property type="entry name" value="PAS domain"/>
    <property type="match status" value="4"/>
</dbReference>
<dbReference type="InterPro" id="IPR011006">
    <property type="entry name" value="CheY-like_superfamily"/>
</dbReference>
<keyword evidence="7" id="KW-0808">Transferase</keyword>
<dbReference type="InterPro" id="IPR013655">
    <property type="entry name" value="PAS_fold_3"/>
</dbReference>
<keyword evidence="14" id="KW-0902">Two-component regulatory system</keyword>
<dbReference type="Gene3D" id="1.10.287.130">
    <property type="match status" value="1"/>
</dbReference>
<dbReference type="PROSITE" id="PS50113">
    <property type="entry name" value="PAC"/>
    <property type="match status" value="2"/>
</dbReference>
<keyword evidence="24" id="KW-1185">Reference proteome</keyword>
<dbReference type="PROSITE" id="PS50110">
    <property type="entry name" value="RESPONSE_REGULATORY"/>
    <property type="match status" value="2"/>
</dbReference>
<dbReference type="InterPro" id="IPR036641">
    <property type="entry name" value="HPT_dom_sf"/>
</dbReference>
<comment type="subcellular location">
    <subcellularLocation>
        <location evidence="2">Cell inner membrane</location>
        <topology evidence="2">Multi-pass membrane protein</topology>
    </subcellularLocation>
</comment>
<comment type="caution">
    <text evidence="23">The sequence shown here is derived from an EMBL/GenBank/DDBJ whole genome shotgun (WGS) entry which is preliminary data.</text>
</comment>
<organism evidence="23 24">
    <name type="scientific">Paramagnetospirillum kuznetsovii</name>
    <dbReference type="NCBI Taxonomy" id="2053833"/>
    <lineage>
        <taxon>Bacteria</taxon>
        <taxon>Pseudomonadati</taxon>
        <taxon>Pseudomonadota</taxon>
        <taxon>Alphaproteobacteria</taxon>
        <taxon>Rhodospirillales</taxon>
        <taxon>Magnetospirillaceae</taxon>
        <taxon>Paramagnetospirillum</taxon>
    </lineage>
</organism>
<gene>
    <name evidence="23" type="ORF">CU669_06705</name>
</gene>
<evidence type="ECO:0000256" key="7">
    <source>
        <dbReference type="ARBA" id="ARBA00022679"/>
    </source>
</evidence>
<keyword evidence="16" id="KW-0131">Cell cycle</keyword>
<evidence type="ECO:0000256" key="6">
    <source>
        <dbReference type="ARBA" id="ARBA00022553"/>
    </source>
</evidence>
<keyword evidence="9" id="KW-0677">Repeat</keyword>
<dbReference type="SUPFAM" id="SSF55874">
    <property type="entry name" value="ATPase domain of HSP90 chaperone/DNA topoisomerase II/histidine kinase"/>
    <property type="match status" value="1"/>
</dbReference>
<dbReference type="SMART" id="SM00448">
    <property type="entry name" value="REC"/>
    <property type="match status" value="2"/>
</dbReference>
<dbReference type="PANTHER" id="PTHR45339">
    <property type="entry name" value="HYBRID SIGNAL TRANSDUCTION HISTIDINE KINASE J"/>
    <property type="match status" value="1"/>
</dbReference>
<evidence type="ECO:0000256" key="16">
    <source>
        <dbReference type="ARBA" id="ARBA00023306"/>
    </source>
</evidence>
<feature type="domain" description="Response regulatory" evidence="20">
    <location>
        <begin position="975"/>
        <end position="1093"/>
    </location>
</feature>
<dbReference type="NCBIfam" id="TIGR00229">
    <property type="entry name" value="sensory_box"/>
    <property type="match status" value="1"/>
</dbReference>
<evidence type="ECO:0000256" key="18">
    <source>
        <dbReference type="PROSITE-ProRule" id="PRU00169"/>
    </source>
</evidence>
<evidence type="ECO:0000259" key="20">
    <source>
        <dbReference type="PROSITE" id="PS50110"/>
    </source>
</evidence>
<keyword evidence="8" id="KW-0812">Transmembrane</keyword>
<feature type="domain" description="Response regulatory" evidence="20">
    <location>
        <begin position="826"/>
        <end position="948"/>
    </location>
</feature>
<keyword evidence="10" id="KW-0547">Nucleotide-binding</keyword>
<dbReference type="SUPFAM" id="SSF47226">
    <property type="entry name" value="Histidine-containing phosphotransfer domain, HPT domain"/>
    <property type="match status" value="1"/>
</dbReference>
<dbReference type="SMART" id="SM00086">
    <property type="entry name" value="PAC"/>
    <property type="match status" value="2"/>
</dbReference>
<dbReference type="GO" id="GO:0005886">
    <property type="term" value="C:plasma membrane"/>
    <property type="evidence" value="ECO:0007669"/>
    <property type="project" value="UniProtKB-SubCell"/>
</dbReference>
<dbReference type="InterPro" id="IPR001789">
    <property type="entry name" value="Sig_transdc_resp-reg_receiver"/>
</dbReference>
<evidence type="ECO:0000256" key="8">
    <source>
        <dbReference type="ARBA" id="ARBA00022692"/>
    </source>
</evidence>
<evidence type="ECO:0000256" key="9">
    <source>
        <dbReference type="ARBA" id="ARBA00022737"/>
    </source>
</evidence>
<feature type="modified residue" description="Phosphohistidine" evidence="17">
    <location>
        <position position="1171"/>
    </location>
</feature>
<dbReference type="Pfam" id="PF08448">
    <property type="entry name" value="PAS_4"/>
    <property type="match status" value="1"/>
</dbReference>
<dbReference type="Pfam" id="PF00072">
    <property type="entry name" value="Response_reg"/>
    <property type="match status" value="2"/>
</dbReference>
<feature type="domain" description="PAC" evidence="21">
    <location>
        <begin position="393"/>
        <end position="445"/>
    </location>
</feature>
<reference evidence="23 24" key="1">
    <citation type="submission" date="2017-11" db="EMBL/GenBank/DDBJ databases">
        <title>Draft genome sequence of magnetotactic bacterium Magnetospirillum kuznetsovii LBB-42.</title>
        <authorList>
            <person name="Grouzdev D.S."/>
            <person name="Rysina M.S."/>
            <person name="Baslerov R.V."/>
            <person name="Koziaeva V."/>
        </authorList>
    </citation>
    <scope>NUCLEOTIDE SEQUENCE [LARGE SCALE GENOMIC DNA]</scope>
    <source>
        <strain evidence="23 24">LBB-42</strain>
    </source>
</reference>
<dbReference type="GO" id="GO:0000155">
    <property type="term" value="F:phosphorelay sensor kinase activity"/>
    <property type="evidence" value="ECO:0007669"/>
    <property type="project" value="InterPro"/>
</dbReference>
<dbReference type="PROSITE" id="PS50109">
    <property type="entry name" value="HIS_KIN"/>
    <property type="match status" value="1"/>
</dbReference>
<dbReference type="Pfam" id="PF02518">
    <property type="entry name" value="HATPase_c"/>
    <property type="match status" value="1"/>
</dbReference>
<dbReference type="InterPro" id="IPR003661">
    <property type="entry name" value="HisK_dim/P_dom"/>
</dbReference>
<keyword evidence="5" id="KW-0997">Cell inner membrane</keyword>
<evidence type="ECO:0000259" key="19">
    <source>
        <dbReference type="PROSITE" id="PS50109"/>
    </source>
</evidence>
<feature type="modified residue" description="4-aspartylphosphate" evidence="18">
    <location>
        <position position="1026"/>
    </location>
</feature>
<evidence type="ECO:0000313" key="24">
    <source>
        <dbReference type="Proteomes" id="UP000251075"/>
    </source>
</evidence>
<evidence type="ECO:0000256" key="1">
    <source>
        <dbReference type="ARBA" id="ARBA00000085"/>
    </source>
</evidence>
<dbReference type="Gene3D" id="3.30.565.10">
    <property type="entry name" value="Histidine kinase-like ATPase, C-terminal domain"/>
    <property type="match status" value="1"/>
</dbReference>
<dbReference type="CDD" id="cd12915">
    <property type="entry name" value="PDC2_DGC_like"/>
    <property type="match status" value="1"/>
</dbReference>
<dbReference type="Pfam" id="PF01627">
    <property type="entry name" value="Hpt"/>
    <property type="match status" value="1"/>
</dbReference>
<dbReference type="CDD" id="cd00082">
    <property type="entry name" value="HisKA"/>
    <property type="match status" value="1"/>
</dbReference>
<dbReference type="Pfam" id="PF00512">
    <property type="entry name" value="HisKA"/>
    <property type="match status" value="1"/>
</dbReference>
<evidence type="ECO:0000256" key="4">
    <source>
        <dbReference type="ARBA" id="ARBA00022475"/>
    </source>
</evidence>
<feature type="domain" description="Histidine kinase" evidence="19">
    <location>
        <begin position="591"/>
        <end position="812"/>
    </location>
</feature>
<dbReference type="FunFam" id="3.30.565.10:FF:000010">
    <property type="entry name" value="Sensor histidine kinase RcsC"/>
    <property type="match status" value="1"/>
</dbReference>
<dbReference type="SUPFAM" id="SSF55785">
    <property type="entry name" value="PYP-like sensor domain (PAS domain)"/>
    <property type="match status" value="2"/>
</dbReference>
<keyword evidence="15" id="KW-0472">Membrane</keyword>
<keyword evidence="11" id="KW-0418">Kinase</keyword>
<dbReference type="InterPro" id="IPR036890">
    <property type="entry name" value="HATPase_C_sf"/>
</dbReference>
<dbReference type="EMBL" id="PGTO01000004">
    <property type="protein sequence ID" value="RAU22394.1"/>
    <property type="molecule type" value="Genomic_DNA"/>
</dbReference>
<dbReference type="SUPFAM" id="SSF52172">
    <property type="entry name" value="CheY-like"/>
    <property type="match status" value="2"/>
</dbReference>
<dbReference type="InterPro" id="IPR035965">
    <property type="entry name" value="PAS-like_dom_sf"/>
</dbReference>
<dbReference type="FunFam" id="2.10.70.100:FF:000001">
    <property type="entry name" value="Sensory transduction histidine kinase"/>
    <property type="match status" value="1"/>
</dbReference>
<feature type="modified residue" description="4-aspartylphosphate" evidence="18">
    <location>
        <position position="880"/>
    </location>
</feature>
<name>A0A364NZ91_9PROT</name>
<dbReference type="PANTHER" id="PTHR45339:SF1">
    <property type="entry name" value="HYBRID SIGNAL TRANSDUCTION HISTIDINE KINASE J"/>
    <property type="match status" value="1"/>
</dbReference>
<comment type="catalytic activity">
    <reaction evidence="1">
        <text>ATP + protein L-histidine = ADP + protein N-phospho-L-histidine.</text>
        <dbReference type="EC" id="2.7.13.3"/>
    </reaction>
</comment>
<feature type="domain" description="PAC" evidence="21">
    <location>
        <begin position="521"/>
        <end position="573"/>
    </location>
</feature>
<dbReference type="Gene3D" id="3.40.50.2300">
    <property type="match status" value="2"/>
</dbReference>
<evidence type="ECO:0000259" key="21">
    <source>
        <dbReference type="PROSITE" id="PS50113"/>
    </source>
</evidence>
<keyword evidence="6 18" id="KW-0597">Phosphoprotein</keyword>
<keyword evidence="13" id="KW-1133">Transmembrane helix</keyword>
<dbReference type="Pfam" id="PF08447">
    <property type="entry name" value="PAS_3"/>
    <property type="match status" value="1"/>
</dbReference>
<dbReference type="InterPro" id="IPR013656">
    <property type="entry name" value="PAS_4"/>
</dbReference>
<dbReference type="CDD" id="cd12914">
    <property type="entry name" value="PDC1_DGC_like"/>
    <property type="match status" value="1"/>
</dbReference>